<dbReference type="InterPro" id="IPR035979">
    <property type="entry name" value="RBD_domain_sf"/>
</dbReference>
<feature type="region of interest" description="Disordered" evidence="2">
    <location>
        <begin position="1"/>
        <end position="36"/>
    </location>
</feature>
<dbReference type="EMBL" id="JAUTDP010000001">
    <property type="protein sequence ID" value="KAK3403395.1"/>
    <property type="molecule type" value="Genomic_DNA"/>
</dbReference>
<proteinExistence type="predicted"/>
<organism evidence="4 5">
    <name type="scientific">Sordaria brevicollis</name>
    <dbReference type="NCBI Taxonomy" id="83679"/>
    <lineage>
        <taxon>Eukaryota</taxon>
        <taxon>Fungi</taxon>
        <taxon>Dikarya</taxon>
        <taxon>Ascomycota</taxon>
        <taxon>Pezizomycotina</taxon>
        <taxon>Sordariomycetes</taxon>
        <taxon>Sordariomycetidae</taxon>
        <taxon>Sordariales</taxon>
        <taxon>Sordariaceae</taxon>
        <taxon>Sordaria</taxon>
    </lineage>
</organism>
<reference evidence="4" key="2">
    <citation type="submission" date="2023-07" db="EMBL/GenBank/DDBJ databases">
        <authorList>
            <consortium name="Lawrence Berkeley National Laboratory"/>
            <person name="Haridas S."/>
            <person name="Hensen N."/>
            <person name="Bonometti L."/>
            <person name="Westerberg I."/>
            <person name="Brannstrom I.O."/>
            <person name="Guillou S."/>
            <person name="Cros-Aarteil S."/>
            <person name="Calhoun S."/>
            <person name="Kuo A."/>
            <person name="Mondo S."/>
            <person name="Pangilinan J."/>
            <person name="Riley R."/>
            <person name="LaButti K."/>
            <person name="Andreopoulos B."/>
            <person name="Lipzen A."/>
            <person name="Chen C."/>
            <person name="Yanf M."/>
            <person name="Daum C."/>
            <person name="Ng V."/>
            <person name="Clum A."/>
            <person name="Steindorff A."/>
            <person name="Ohm R."/>
            <person name="Martin F."/>
            <person name="Silar P."/>
            <person name="Natvig D."/>
            <person name="Lalanne C."/>
            <person name="Gautier V."/>
            <person name="Ament-velasquez S.L."/>
            <person name="Kruys A."/>
            <person name="Hutchinson M.I."/>
            <person name="Powell A.J."/>
            <person name="Barry K."/>
            <person name="Miller A.N."/>
            <person name="Grigoriev I.V."/>
            <person name="Debuchy R."/>
            <person name="Gladieux P."/>
            <person name="Thoren M.H."/>
            <person name="Johannesson H."/>
        </authorList>
    </citation>
    <scope>NUCLEOTIDE SEQUENCE</scope>
    <source>
        <strain evidence="4">FGSC 1904</strain>
    </source>
</reference>
<evidence type="ECO:0000259" key="3">
    <source>
        <dbReference type="PROSITE" id="PS50102"/>
    </source>
</evidence>
<accession>A0AAE0PPX1</accession>
<name>A0AAE0PPX1_SORBR</name>
<dbReference type="PROSITE" id="PS50102">
    <property type="entry name" value="RRM"/>
    <property type="match status" value="1"/>
</dbReference>
<keyword evidence="1" id="KW-0694">RNA-binding</keyword>
<sequence length="368" mass="41241">MSGRDSKFPVPLDWKPMRRHQPVEGEGTNRSSSNLRPAAYVIPAQRTPDSPAPTELSMPMWRRTAQTPTTNEAARHQQALVSTRSPTSLDSFRPMDSVKGVKYNFTAEEKVRAGFSWKYQGDIYNPKNSSCGISQDQNCSLFLTNIPTGITEKILLDAIGIHAPFGRVFATSVAPPENAYHPTGSAKIAMFDWESAVALFDFINAGNLKIAGRTIQVVWNNNRSPVQNLPDYLSRVLEILGPVEVVNYHRLNQFLEANIRFQTQDVTIVREDAEVRLIRWTFCSFRAQAQVARKALDHEWPGLQIRWGIDPMTVHINQVPGVPSVIPLYPELEVAPALSNDESVKSAGHEDIKPSEDLNHFWRRGGSL</sequence>
<gene>
    <name evidence="4" type="ORF">B0T20DRAFT_25561</name>
</gene>
<dbReference type="CDD" id="cd00590">
    <property type="entry name" value="RRM_SF"/>
    <property type="match status" value="1"/>
</dbReference>
<comment type="caution">
    <text evidence="4">The sequence shown here is derived from an EMBL/GenBank/DDBJ whole genome shotgun (WGS) entry which is preliminary data.</text>
</comment>
<dbReference type="AlphaFoldDB" id="A0AAE0PPX1"/>
<evidence type="ECO:0000256" key="2">
    <source>
        <dbReference type="SAM" id="MobiDB-lite"/>
    </source>
</evidence>
<dbReference type="Proteomes" id="UP001281003">
    <property type="component" value="Unassembled WGS sequence"/>
</dbReference>
<dbReference type="Gene3D" id="3.30.70.330">
    <property type="match status" value="1"/>
</dbReference>
<dbReference type="SUPFAM" id="SSF54928">
    <property type="entry name" value="RNA-binding domain, RBD"/>
    <property type="match status" value="1"/>
</dbReference>
<feature type="region of interest" description="Disordered" evidence="2">
    <location>
        <begin position="65"/>
        <end position="92"/>
    </location>
</feature>
<dbReference type="GO" id="GO:0003723">
    <property type="term" value="F:RNA binding"/>
    <property type="evidence" value="ECO:0007669"/>
    <property type="project" value="UniProtKB-UniRule"/>
</dbReference>
<evidence type="ECO:0000313" key="5">
    <source>
        <dbReference type="Proteomes" id="UP001281003"/>
    </source>
</evidence>
<feature type="domain" description="RRM" evidence="3">
    <location>
        <begin position="139"/>
        <end position="222"/>
    </location>
</feature>
<protein>
    <recommendedName>
        <fullName evidence="3">RRM domain-containing protein</fullName>
    </recommendedName>
</protein>
<dbReference type="InterPro" id="IPR012677">
    <property type="entry name" value="Nucleotide-bd_a/b_plait_sf"/>
</dbReference>
<dbReference type="InterPro" id="IPR000504">
    <property type="entry name" value="RRM_dom"/>
</dbReference>
<evidence type="ECO:0000313" key="4">
    <source>
        <dbReference type="EMBL" id="KAK3403395.1"/>
    </source>
</evidence>
<feature type="compositionally biased region" description="Polar residues" evidence="2">
    <location>
        <begin position="79"/>
        <end position="90"/>
    </location>
</feature>
<reference evidence="4" key="1">
    <citation type="journal article" date="2023" name="Mol. Phylogenet. Evol.">
        <title>Genome-scale phylogeny and comparative genomics of the fungal order Sordariales.</title>
        <authorList>
            <person name="Hensen N."/>
            <person name="Bonometti L."/>
            <person name="Westerberg I."/>
            <person name="Brannstrom I.O."/>
            <person name="Guillou S."/>
            <person name="Cros-Aarteil S."/>
            <person name="Calhoun S."/>
            <person name="Haridas S."/>
            <person name="Kuo A."/>
            <person name="Mondo S."/>
            <person name="Pangilinan J."/>
            <person name="Riley R."/>
            <person name="LaButti K."/>
            <person name="Andreopoulos B."/>
            <person name="Lipzen A."/>
            <person name="Chen C."/>
            <person name="Yan M."/>
            <person name="Daum C."/>
            <person name="Ng V."/>
            <person name="Clum A."/>
            <person name="Steindorff A."/>
            <person name="Ohm R.A."/>
            <person name="Martin F."/>
            <person name="Silar P."/>
            <person name="Natvig D.O."/>
            <person name="Lalanne C."/>
            <person name="Gautier V."/>
            <person name="Ament-Velasquez S.L."/>
            <person name="Kruys A."/>
            <person name="Hutchinson M.I."/>
            <person name="Powell A.J."/>
            <person name="Barry K."/>
            <person name="Miller A.N."/>
            <person name="Grigoriev I.V."/>
            <person name="Debuchy R."/>
            <person name="Gladieux P."/>
            <person name="Hiltunen Thoren M."/>
            <person name="Johannesson H."/>
        </authorList>
    </citation>
    <scope>NUCLEOTIDE SEQUENCE</scope>
    <source>
        <strain evidence="4">FGSC 1904</strain>
    </source>
</reference>
<keyword evidence="5" id="KW-1185">Reference proteome</keyword>
<evidence type="ECO:0000256" key="1">
    <source>
        <dbReference type="PROSITE-ProRule" id="PRU00176"/>
    </source>
</evidence>